<protein>
    <submittedName>
        <fullName evidence="2">Putative phage baseplate assembly protein</fullName>
    </submittedName>
</protein>
<reference evidence="2 3" key="1">
    <citation type="submission" date="2020-08" db="EMBL/GenBank/DDBJ databases">
        <title>Sequencing the genomes of 1000 actinobacteria strains.</title>
        <authorList>
            <person name="Klenk H.-P."/>
        </authorList>
    </citation>
    <scope>NUCLEOTIDE SEQUENCE [LARGE SCALE GENOMIC DNA]</scope>
    <source>
        <strain evidence="2 3">DSM 44230</strain>
    </source>
</reference>
<dbReference type="InterPro" id="IPR011749">
    <property type="entry name" value="CHP02243"/>
</dbReference>
<evidence type="ECO:0000256" key="1">
    <source>
        <dbReference type="SAM" id="MobiDB-lite"/>
    </source>
</evidence>
<dbReference type="AlphaFoldDB" id="A0A7W7FUB7"/>
<gene>
    <name evidence="2" type="ORF">HNR67_004033</name>
</gene>
<proteinExistence type="predicted"/>
<keyword evidence="3" id="KW-1185">Reference proteome</keyword>
<dbReference type="Proteomes" id="UP000533598">
    <property type="component" value="Unassembled WGS sequence"/>
</dbReference>
<name>A0A7W7FUB7_9PSEU</name>
<evidence type="ECO:0000313" key="3">
    <source>
        <dbReference type="Proteomes" id="UP000533598"/>
    </source>
</evidence>
<dbReference type="RefSeq" id="WP_185003800.1">
    <property type="nucleotide sequence ID" value="NZ_BAAAUI010000044.1"/>
</dbReference>
<accession>A0A7W7FUB7</accession>
<feature type="region of interest" description="Disordered" evidence="1">
    <location>
        <begin position="684"/>
        <end position="708"/>
    </location>
</feature>
<comment type="caution">
    <text evidence="2">The sequence shown here is derived from an EMBL/GenBank/DDBJ whole genome shotgun (WGS) entry which is preliminary data.</text>
</comment>
<organism evidence="2 3">
    <name type="scientific">Crossiella cryophila</name>
    <dbReference type="NCBI Taxonomy" id="43355"/>
    <lineage>
        <taxon>Bacteria</taxon>
        <taxon>Bacillati</taxon>
        <taxon>Actinomycetota</taxon>
        <taxon>Actinomycetes</taxon>
        <taxon>Pseudonocardiales</taxon>
        <taxon>Pseudonocardiaceae</taxon>
        <taxon>Crossiella</taxon>
    </lineage>
</organism>
<dbReference type="NCBIfam" id="TIGR02243">
    <property type="entry name" value="putative baseplate assembly protein"/>
    <property type="match status" value="1"/>
</dbReference>
<sequence>MTETLHYGQTRRARLRASGRNGLDAVEVDETGLVLTVLLYGKAPEDLGPEHFRITGGRRITGIRVRTAELLSPEDPDLEDRVRLNLDRVGDFATYTLHAVTAGPDGVPTGQPHPAFDPRYASLDFSFKQHCPTDADCKPGESSQGTDLPPAIDYLAKDYSGFRQLLLDRLSLTVPDWRERRVPDLGIALAELLAYTGDRLSYKQDAVAGEAYLDTARERISVRRHVRLVDYPMHDGCAARTAVHLQVDRPIQLNPGEFRFITLKPGILPGQAAVTEAQLRAAHVPDGSYEIFEPLTPDGLCLHEAHNRISLWTWGGEQTLLPPGTTSATLWDCDLQLAPGDLLLFEEITGPATGRPADADPAHRQVVRLTGVTPAVDPLYDNEPLLEVSWDRADALTFPLLIATDREPGCPPLEVSVARGNLVLVEHGRLLPREPITVPAPVLKRGPVTQHAAFGAPEIVAEQQARLVARIPARARGFVRELWAKVRDGGTLTEPETTRLTVLFGRKPLARLGRDPLGTLVRLLSDFDEFLAAKLRRINVLTRRARRGVVLDEGIAWELEQSWGEGCELDPRRPEFLGPLARNLPTDPRTALPAVLLRDEDGNTWTPRRDLLDSGPADRHFVGELDDEGRLHLRFGDNRHGRTPRTEDNLTAEYRIGKPTAGNVGRDTITRLLTRQRTIAGINRVRNPLPGKGGTNPEPVSQVRDRAPVEPTTRLLRAVTAEDYATLAGQVRGVQRAAAALRWNGSWYEAQVAVDPLGQSEPPPELLDTVRDTLRHYRKIGHDLQVGAAQLVPVDVALEVCAEANHVNAHVRAALLKALGGNGLFHPDNQTFGEPVRAGRIIATAAALPGVRGVRLTRLQRLFAPPAGELDRGLLPLAALEVAQLDNDPARPENGRLTVTVRGGR</sequence>
<evidence type="ECO:0000313" key="2">
    <source>
        <dbReference type="EMBL" id="MBB4677915.1"/>
    </source>
</evidence>
<dbReference type="EMBL" id="JACHMH010000001">
    <property type="protein sequence ID" value="MBB4677915.1"/>
    <property type="molecule type" value="Genomic_DNA"/>
</dbReference>